<dbReference type="EMBL" id="VIKU02000008">
    <property type="protein sequence ID" value="NHF61376.1"/>
    <property type="molecule type" value="Genomic_DNA"/>
</dbReference>
<evidence type="ECO:0000313" key="1">
    <source>
        <dbReference type="EMBL" id="NHF61376.1"/>
    </source>
</evidence>
<name>A0A967B3J4_9FLAO</name>
<protein>
    <submittedName>
        <fullName evidence="1">Uncharacterized protein</fullName>
    </submittedName>
</protein>
<dbReference type="RefSeq" id="WP_152575879.1">
    <property type="nucleotide sequence ID" value="NZ_VIKU02000008.1"/>
</dbReference>
<comment type="caution">
    <text evidence="1">The sequence shown here is derived from an EMBL/GenBank/DDBJ whole genome shotgun (WGS) entry which is preliminary data.</text>
</comment>
<dbReference type="AlphaFoldDB" id="A0A967B3J4"/>
<reference evidence="1" key="2">
    <citation type="submission" date="2020-03" db="EMBL/GenBank/DDBJ databases">
        <title>Flavobacteriaceae bacterium strain TP-CH-4, a member of the family Flavobacteriaceae isolated from a deep-sea seamount.</title>
        <authorList>
            <person name="Zhang D.-C."/>
        </authorList>
    </citation>
    <scope>NUCLEOTIDE SEQUENCE</scope>
    <source>
        <strain evidence="1">TP-CH-4</strain>
    </source>
</reference>
<sequence>MEQEYLTAFGFPLRSQVGVPPIEEEYLTAFGFPLRSRVGVPPMEEEYLTAFGFPLRSHVKMGKSICYAAVFVLFQERESFGLSHFPQNKKSITVMMDLL</sequence>
<evidence type="ECO:0000313" key="2">
    <source>
        <dbReference type="Proteomes" id="UP000707206"/>
    </source>
</evidence>
<reference evidence="1" key="1">
    <citation type="submission" date="2019-07" db="EMBL/GenBank/DDBJ databases">
        <authorList>
            <person name="De-Chao Zhang Q."/>
        </authorList>
    </citation>
    <scope>NUCLEOTIDE SEQUENCE</scope>
    <source>
        <strain evidence="1">TP-CH-4</strain>
    </source>
</reference>
<organism evidence="1 2">
    <name type="scientific">Pelagihabitans pacificus</name>
    <dbReference type="NCBI Taxonomy" id="2696054"/>
    <lineage>
        <taxon>Bacteria</taxon>
        <taxon>Pseudomonadati</taxon>
        <taxon>Bacteroidota</taxon>
        <taxon>Flavobacteriia</taxon>
        <taxon>Flavobacteriales</taxon>
        <taxon>Flavobacteriaceae</taxon>
        <taxon>Pelagihabitans</taxon>
    </lineage>
</organism>
<proteinExistence type="predicted"/>
<accession>A0A967B3J4</accession>
<keyword evidence="2" id="KW-1185">Reference proteome</keyword>
<dbReference type="Proteomes" id="UP000707206">
    <property type="component" value="Unassembled WGS sequence"/>
</dbReference>
<gene>
    <name evidence="1" type="ORF">FK220_018625</name>
</gene>